<dbReference type="InterPro" id="IPR036464">
    <property type="entry name" value="Rubisco_LSMT_subst-bd_sf"/>
</dbReference>
<dbReference type="CDD" id="cd10527">
    <property type="entry name" value="SET_LSMT"/>
    <property type="match status" value="1"/>
</dbReference>
<keyword evidence="1" id="KW-0489">Methyltransferase</keyword>
<dbReference type="InterPro" id="IPR046341">
    <property type="entry name" value="SET_dom_sf"/>
</dbReference>
<evidence type="ECO:0000259" key="4">
    <source>
        <dbReference type="Pfam" id="PF09273"/>
    </source>
</evidence>
<dbReference type="GO" id="GO:0032259">
    <property type="term" value="P:methylation"/>
    <property type="evidence" value="ECO:0007669"/>
    <property type="project" value="UniProtKB-KW"/>
</dbReference>
<dbReference type="SUPFAM" id="SSF81822">
    <property type="entry name" value="RuBisCo LSMT C-terminal, substrate-binding domain"/>
    <property type="match status" value="1"/>
</dbReference>
<dbReference type="InterPro" id="IPR050600">
    <property type="entry name" value="SETD3_SETD6_MTase"/>
</dbReference>
<organism evidence="5">
    <name type="scientific">Picea sitchensis</name>
    <name type="common">Sitka spruce</name>
    <name type="synonym">Pinus sitchensis</name>
    <dbReference type="NCBI Taxonomy" id="3332"/>
    <lineage>
        <taxon>Eukaryota</taxon>
        <taxon>Viridiplantae</taxon>
        <taxon>Streptophyta</taxon>
        <taxon>Embryophyta</taxon>
        <taxon>Tracheophyta</taxon>
        <taxon>Spermatophyta</taxon>
        <taxon>Pinopsida</taxon>
        <taxon>Pinidae</taxon>
        <taxon>Conifers I</taxon>
        <taxon>Pinales</taxon>
        <taxon>Pinaceae</taxon>
        <taxon>Picea</taxon>
    </lineage>
</organism>
<protein>
    <recommendedName>
        <fullName evidence="4">Rubisco LSMT substrate-binding domain-containing protein</fullName>
    </recommendedName>
</protein>
<accession>D5A863</accession>
<feature type="domain" description="Rubisco LSMT substrate-binding" evidence="4">
    <location>
        <begin position="171"/>
        <end position="294"/>
    </location>
</feature>
<reference evidence="5" key="1">
    <citation type="submission" date="2010-04" db="EMBL/GenBank/DDBJ databases">
        <authorList>
            <person name="Reid K.E."/>
            <person name="Liao N."/>
            <person name="Chan S."/>
            <person name="Docking R."/>
            <person name="Taylor G."/>
            <person name="Moore R."/>
            <person name="Mayo M."/>
            <person name="Munro S."/>
            <person name="King J."/>
            <person name="Yanchuk A."/>
            <person name="Holt R."/>
            <person name="Jones S."/>
            <person name="Marra M."/>
            <person name="Ritland C.E."/>
            <person name="Ritland K."/>
            <person name="Bohlmann J."/>
        </authorList>
    </citation>
    <scope>NUCLEOTIDE SEQUENCE</scope>
    <source>
        <tissue evidence="5">Buds collected with no treatment. Collection October 2007</tissue>
    </source>
</reference>
<dbReference type="GO" id="GO:0016279">
    <property type="term" value="F:protein-lysine N-methyltransferase activity"/>
    <property type="evidence" value="ECO:0007669"/>
    <property type="project" value="TreeGrafter"/>
</dbReference>
<evidence type="ECO:0000256" key="3">
    <source>
        <dbReference type="ARBA" id="ARBA00022691"/>
    </source>
</evidence>
<evidence type="ECO:0000256" key="1">
    <source>
        <dbReference type="ARBA" id="ARBA00022603"/>
    </source>
</evidence>
<sequence length="320" mass="35698">MIHQVNKRCKCLLSFEGHVNTEVNGLAPERHPFGGQHVDAAALGWAMSAVSTRAFRLQVDIMSDGKRVRTPMLLPLIDMCNHNFNPNARVVQETDYGSDKAFVKVVSEEQIQEHAPILLDYGPLTNDLFLIDYGFVVSKNQHDYVELKYDRALLDAAAAIAGVRSDAFASPARWQQEILCQLKVQGDQAVEKVTLGGVDLVDGHLLAALRVLFAEDLESIEKHDLINLQSLAMEAPLGAANESNVLRTIIALCAISLGHFPTKIMEDEMLLRKEGNSEAMKLAVEYRIKKKEMLIDVMRDLTRRLNNVKRIKGKDIADID</sequence>
<keyword evidence="3" id="KW-0949">S-adenosyl-L-methionine</keyword>
<proteinExistence type="evidence at transcript level"/>
<dbReference type="Gene3D" id="3.90.1420.10">
    <property type="entry name" value="Rubisco LSMT, substrate-binding domain"/>
    <property type="match status" value="1"/>
</dbReference>
<dbReference type="AlphaFoldDB" id="D5A863"/>
<dbReference type="Gene3D" id="3.90.1410.10">
    <property type="entry name" value="set domain protein methyltransferase, domain 1"/>
    <property type="match status" value="1"/>
</dbReference>
<dbReference type="InterPro" id="IPR015353">
    <property type="entry name" value="Rubisco_LSMT_subst-bd"/>
</dbReference>
<dbReference type="PANTHER" id="PTHR13271:SF116">
    <property type="entry name" value="F21J9.27"/>
    <property type="match status" value="1"/>
</dbReference>
<dbReference type="OMA" id="FDERCRF"/>
<evidence type="ECO:0000313" key="5">
    <source>
        <dbReference type="EMBL" id="ADE75732.1"/>
    </source>
</evidence>
<dbReference type="Pfam" id="PF09273">
    <property type="entry name" value="Rubis-subs-bind"/>
    <property type="match status" value="1"/>
</dbReference>
<dbReference type="SUPFAM" id="SSF82199">
    <property type="entry name" value="SET domain"/>
    <property type="match status" value="1"/>
</dbReference>
<name>D5A863_PICSI</name>
<keyword evidence="2" id="KW-0808">Transferase</keyword>
<dbReference type="PANTHER" id="PTHR13271">
    <property type="entry name" value="UNCHARACTERIZED PUTATIVE METHYLTRANSFERASE"/>
    <property type="match status" value="1"/>
</dbReference>
<dbReference type="EMBL" id="BT122344">
    <property type="protein sequence ID" value="ADE75732.1"/>
    <property type="molecule type" value="mRNA"/>
</dbReference>
<evidence type="ECO:0000256" key="2">
    <source>
        <dbReference type="ARBA" id="ARBA00022679"/>
    </source>
</evidence>